<sequence length="344" mass="38933">MNNAMLPEALKPLVAELQEALALEHKFVPNLQLISVSQEGGDITNGIRDGSAHVLRCLKVWYDLPADVLFTAINYMDCFLTKMRVKPKFMACISVACFQLACTVVPGVTVPDATDLVSISQCKCSASDLARMQSIISSKLGIHPDRPPITSATLLRLYHKLFTAVDASGLYSSVVEESSLHQHLEIIACDTSCANFRPSEIALVLICSQMDLGVARLSTPHPMITTLMTFATNLQHLCKITESNFYRCHEAVLCIMQRYHAQVQMPYRQRLVWRLSQRTLQYLRPTDKLTMTLPTIDEHGQLQLPVCARNKPRMTEEWEYLRKYKKLERRWRCVGMSTKYLGPP</sequence>
<gene>
    <name evidence="2" type="ORF">BEMITA_LOCUS4896</name>
</gene>
<protein>
    <recommendedName>
        <fullName evidence="1">Cyclin N-terminal domain-containing protein</fullName>
    </recommendedName>
</protein>
<dbReference type="EMBL" id="OU963863">
    <property type="protein sequence ID" value="CAH0385696.1"/>
    <property type="molecule type" value="Genomic_DNA"/>
</dbReference>
<name>A0A9P0A7A6_BEMTA</name>
<accession>A0A9P0A7A6</accession>
<dbReference type="InterPro" id="IPR036915">
    <property type="entry name" value="Cyclin-like_sf"/>
</dbReference>
<dbReference type="AlphaFoldDB" id="A0A9P0A7A6"/>
<dbReference type="InterPro" id="IPR006671">
    <property type="entry name" value="Cyclin_N"/>
</dbReference>
<evidence type="ECO:0000313" key="3">
    <source>
        <dbReference type="Proteomes" id="UP001152759"/>
    </source>
</evidence>
<evidence type="ECO:0000313" key="2">
    <source>
        <dbReference type="EMBL" id="CAH0385696.1"/>
    </source>
</evidence>
<feature type="domain" description="Cyclin N-terminal" evidence="1">
    <location>
        <begin position="21"/>
        <end position="140"/>
    </location>
</feature>
<reference evidence="2" key="1">
    <citation type="submission" date="2021-12" db="EMBL/GenBank/DDBJ databases">
        <authorList>
            <person name="King R."/>
        </authorList>
    </citation>
    <scope>NUCLEOTIDE SEQUENCE</scope>
</reference>
<proteinExistence type="predicted"/>
<evidence type="ECO:0000259" key="1">
    <source>
        <dbReference type="Pfam" id="PF00134"/>
    </source>
</evidence>
<organism evidence="2 3">
    <name type="scientific">Bemisia tabaci</name>
    <name type="common">Sweetpotato whitefly</name>
    <name type="synonym">Aleurodes tabaci</name>
    <dbReference type="NCBI Taxonomy" id="7038"/>
    <lineage>
        <taxon>Eukaryota</taxon>
        <taxon>Metazoa</taxon>
        <taxon>Ecdysozoa</taxon>
        <taxon>Arthropoda</taxon>
        <taxon>Hexapoda</taxon>
        <taxon>Insecta</taxon>
        <taxon>Pterygota</taxon>
        <taxon>Neoptera</taxon>
        <taxon>Paraneoptera</taxon>
        <taxon>Hemiptera</taxon>
        <taxon>Sternorrhyncha</taxon>
        <taxon>Aleyrodoidea</taxon>
        <taxon>Aleyrodidae</taxon>
        <taxon>Aleyrodinae</taxon>
        <taxon>Bemisia</taxon>
    </lineage>
</organism>
<dbReference type="Pfam" id="PF00134">
    <property type="entry name" value="Cyclin_N"/>
    <property type="match status" value="1"/>
</dbReference>
<keyword evidence="3" id="KW-1185">Reference proteome</keyword>
<dbReference type="InterPro" id="IPR039361">
    <property type="entry name" value="Cyclin"/>
</dbReference>
<dbReference type="PANTHER" id="PTHR10177">
    <property type="entry name" value="CYCLINS"/>
    <property type="match status" value="1"/>
</dbReference>
<dbReference type="Proteomes" id="UP001152759">
    <property type="component" value="Chromosome 2"/>
</dbReference>
<dbReference type="Gene3D" id="1.10.472.10">
    <property type="entry name" value="Cyclin-like"/>
    <property type="match status" value="2"/>
</dbReference>
<dbReference type="SUPFAM" id="SSF47954">
    <property type="entry name" value="Cyclin-like"/>
    <property type="match status" value="1"/>
</dbReference>
<dbReference type="FunFam" id="1.10.472.10:FF:000006">
    <property type="entry name" value="Cyclin I"/>
    <property type="match status" value="1"/>
</dbReference>